<dbReference type="PANTHER" id="PTHR30471">
    <property type="entry name" value="DNA REPAIR PROTEIN RADC"/>
    <property type="match status" value="1"/>
</dbReference>
<dbReference type="GO" id="GO:0006508">
    <property type="term" value="P:proteolysis"/>
    <property type="evidence" value="ECO:0007669"/>
    <property type="project" value="UniProtKB-KW"/>
</dbReference>
<dbReference type="Gene3D" id="3.40.140.10">
    <property type="entry name" value="Cytidine Deaminase, domain 2"/>
    <property type="match status" value="1"/>
</dbReference>
<evidence type="ECO:0000313" key="9">
    <source>
        <dbReference type="Proteomes" id="UP000557688"/>
    </source>
</evidence>
<comment type="similarity">
    <text evidence="6">Belongs to the UPF0758 family.</text>
</comment>
<dbReference type="PANTHER" id="PTHR30471:SF3">
    <property type="entry name" value="UPF0758 PROTEIN YEES-RELATED"/>
    <property type="match status" value="1"/>
</dbReference>
<dbReference type="InterPro" id="IPR037518">
    <property type="entry name" value="MPN"/>
</dbReference>
<dbReference type="NCBIfam" id="NF000642">
    <property type="entry name" value="PRK00024.1"/>
    <property type="match status" value="1"/>
</dbReference>
<evidence type="ECO:0000256" key="3">
    <source>
        <dbReference type="ARBA" id="ARBA00022801"/>
    </source>
</evidence>
<gene>
    <name evidence="8" type="ORF">FHR90_000726</name>
</gene>
<keyword evidence="9" id="KW-1185">Reference proteome</keyword>
<evidence type="ECO:0000259" key="7">
    <source>
        <dbReference type="PROSITE" id="PS50249"/>
    </source>
</evidence>
<evidence type="ECO:0000256" key="1">
    <source>
        <dbReference type="ARBA" id="ARBA00022670"/>
    </source>
</evidence>
<keyword evidence="5" id="KW-0482">Metalloprotease</keyword>
<dbReference type="SUPFAM" id="SSF102712">
    <property type="entry name" value="JAB1/MPN domain"/>
    <property type="match status" value="1"/>
</dbReference>
<organism evidence="8 9">
    <name type="scientific">Endobacter medicaginis</name>
    <dbReference type="NCBI Taxonomy" id="1181271"/>
    <lineage>
        <taxon>Bacteria</taxon>
        <taxon>Pseudomonadati</taxon>
        <taxon>Pseudomonadota</taxon>
        <taxon>Alphaproteobacteria</taxon>
        <taxon>Acetobacterales</taxon>
        <taxon>Acetobacteraceae</taxon>
        <taxon>Endobacter</taxon>
    </lineage>
</organism>
<dbReference type="AlphaFoldDB" id="A0A839UZU8"/>
<reference evidence="8 9" key="1">
    <citation type="submission" date="2020-08" db="EMBL/GenBank/DDBJ databases">
        <title>Genomic Encyclopedia of Type Strains, Phase III (KMG-III): the genomes of soil and plant-associated and newly described type strains.</title>
        <authorList>
            <person name="Whitman W."/>
        </authorList>
    </citation>
    <scope>NUCLEOTIDE SEQUENCE [LARGE SCALE GENOMIC DNA]</scope>
    <source>
        <strain evidence="8 9">CECT 8088</strain>
    </source>
</reference>
<dbReference type="CDD" id="cd08071">
    <property type="entry name" value="MPN_DUF2466"/>
    <property type="match status" value="1"/>
</dbReference>
<sequence>MVTRQADQRPPRPGFAEGALRWARGRRDAGAERATAASAPTQAAEPAQAHDVALAALLLGAAMQGHDATALAARLIGRFGSFAALLSAPDAELRGISGLGTHGLAAIRLLQEAALRMARASVQGQPVLADPVRLRAYLASVLSREKVEQFHILFLDGQGRLIADEAQARGTVNHTPVYPREVVRRALDLGADGLILVHNHPTGDPTPSAEDLAMTRMVSEACALLGVAVLDHVIVGNGRFTHFSEQGLLPR</sequence>
<keyword evidence="2" id="KW-0479">Metal-binding</keyword>
<dbReference type="InterPro" id="IPR001405">
    <property type="entry name" value="UPF0758"/>
</dbReference>
<dbReference type="EMBL" id="JACHXV010000002">
    <property type="protein sequence ID" value="MBB3172912.1"/>
    <property type="molecule type" value="Genomic_DNA"/>
</dbReference>
<evidence type="ECO:0000256" key="5">
    <source>
        <dbReference type="ARBA" id="ARBA00023049"/>
    </source>
</evidence>
<name>A0A839UZU8_9PROT</name>
<comment type="caution">
    <text evidence="8">The sequence shown here is derived from an EMBL/GenBank/DDBJ whole genome shotgun (WGS) entry which is preliminary data.</text>
</comment>
<dbReference type="Proteomes" id="UP000557688">
    <property type="component" value="Unassembled WGS sequence"/>
</dbReference>
<keyword evidence="1" id="KW-0645">Protease</keyword>
<feature type="domain" description="MPN" evidence="7">
    <location>
        <begin position="127"/>
        <end position="249"/>
    </location>
</feature>
<evidence type="ECO:0000256" key="2">
    <source>
        <dbReference type="ARBA" id="ARBA00022723"/>
    </source>
</evidence>
<dbReference type="GO" id="GO:0046872">
    <property type="term" value="F:metal ion binding"/>
    <property type="evidence" value="ECO:0007669"/>
    <property type="project" value="UniProtKB-KW"/>
</dbReference>
<dbReference type="PROSITE" id="PS50249">
    <property type="entry name" value="MPN"/>
    <property type="match status" value="1"/>
</dbReference>
<accession>A0A839UZU8</accession>
<dbReference type="GO" id="GO:0008237">
    <property type="term" value="F:metallopeptidase activity"/>
    <property type="evidence" value="ECO:0007669"/>
    <property type="project" value="UniProtKB-KW"/>
</dbReference>
<protein>
    <submittedName>
        <fullName evidence="8">DNA repair protein RadC</fullName>
    </submittedName>
</protein>
<proteinExistence type="inferred from homology"/>
<keyword evidence="4" id="KW-0862">Zinc</keyword>
<keyword evidence="3" id="KW-0378">Hydrolase</keyword>
<evidence type="ECO:0000313" key="8">
    <source>
        <dbReference type="EMBL" id="MBB3172912.1"/>
    </source>
</evidence>
<dbReference type="RefSeq" id="WP_183274763.1">
    <property type="nucleotide sequence ID" value="NZ_JACHXV010000002.1"/>
</dbReference>
<dbReference type="InterPro" id="IPR025657">
    <property type="entry name" value="RadC_JAB"/>
</dbReference>
<evidence type="ECO:0000256" key="6">
    <source>
        <dbReference type="RuleBase" id="RU003797"/>
    </source>
</evidence>
<evidence type="ECO:0000256" key="4">
    <source>
        <dbReference type="ARBA" id="ARBA00022833"/>
    </source>
</evidence>
<dbReference type="NCBIfam" id="TIGR00608">
    <property type="entry name" value="radc"/>
    <property type="match status" value="1"/>
</dbReference>
<dbReference type="Pfam" id="PF04002">
    <property type="entry name" value="RadC"/>
    <property type="match status" value="1"/>
</dbReference>